<evidence type="ECO:0000256" key="5">
    <source>
        <dbReference type="ARBA" id="ARBA00022777"/>
    </source>
</evidence>
<keyword evidence="11" id="KW-1185">Reference proteome</keyword>
<dbReference type="SUPFAM" id="SSF55874">
    <property type="entry name" value="ATPase domain of HSP90 chaperone/DNA topoisomerase II/histidine kinase"/>
    <property type="match status" value="1"/>
</dbReference>
<dbReference type="InterPro" id="IPR003661">
    <property type="entry name" value="HisK_dim/P_dom"/>
</dbReference>
<dbReference type="OrthoDB" id="10249433at2759"/>
<evidence type="ECO:0000313" key="10">
    <source>
        <dbReference type="EMBL" id="KAF2437518.1"/>
    </source>
</evidence>
<feature type="region of interest" description="Disordered" evidence="7">
    <location>
        <begin position="324"/>
        <end position="347"/>
    </location>
</feature>
<name>A0A9P4P613_9PLEO</name>
<dbReference type="PANTHER" id="PTHR43047:SF72">
    <property type="entry name" value="OSMOSENSING HISTIDINE PROTEIN KINASE SLN1"/>
    <property type="match status" value="1"/>
</dbReference>
<gene>
    <name evidence="10" type="ORF">P171DRAFT_437607</name>
</gene>
<evidence type="ECO:0000256" key="1">
    <source>
        <dbReference type="ARBA" id="ARBA00000085"/>
    </source>
</evidence>
<dbReference type="Pfam" id="PF02518">
    <property type="entry name" value="HATPase_c"/>
    <property type="match status" value="1"/>
</dbReference>
<dbReference type="Pfam" id="PF00512">
    <property type="entry name" value="HisKA"/>
    <property type="match status" value="1"/>
</dbReference>
<organism evidence="10 11">
    <name type="scientific">Karstenula rhodostoma CBS 690.94</name>
    <dbReference type="NCBI Taxonomy" id="1392251"/>
    <lineage>
        <taxon>Eukaryota</taxon>
        <taxon>Fungi</taxon>
        <taxon>Dikarya</taxon>
        <taxon>Ascomycota</taxon>
        <taxon>Pezizomycotina</taxon>
        <taxon>Dothideomycetes</taxon>
        <taxon>Pleosporomycetidae</taxon>
        <taxon>Pleosporales</taxon>
        <taxon>Massarineae</taxon>
        <taxon>Didymosphaeriaceae</taxon>
        <taxon>Karstenula</taxon>
    </lineage>
</organism>
<evidence type="ECO:0000256" key="4">
    <source>
        <dbReference type="ARBA" id="ARBA00022679"/>
    </source>
</evidence>
<proteinExistence type="predicted"/>
<dbReference type="GO" id="GO:0009927">
    <property type="term" value="F:histidine phosphotransfer kinase activity"/>
    <property type="evidence" value="ECO:0007669"/>
    <property type="project" value="TreeGrafter"/>
</dbReference>
<dbReference type="InterPro" id="IPR004358">
    <property type="entry name" value="Sig_transdc_His_kin-like_C"/>
</dbReference>
<dbReference type="CDD" id="cd17546">
    <property type="entry name" value="REC_hyHK_CKI1_RcsC-like"/>
    <property type="match status" value="1"/>
</dbReference>
<dbReference type="Gene3D" id="3.30.565.10">
    <property type="entry name" value="Histidine kinase-like ATPase, C-terminal domain"/>
    <property type="match status" value="1"/>
</dbReference>
<dbReference type="InterPro" id="IPR036097">
    <property type="entry name" value="HisK_dim/P_sf"/>
</dbReference>
<evidence type="ECO:0000259" key="8">
    <source>
        <dbReference type="PROSITE" id="PS50109"/>
    </source>
</evidence>
<evidence type="ECO:0000256" key="3">
    <source>
        <dbReference type="ARBA" id="ARBA00022553"/>
    </source>
</evidence>
<dbReference type="InterPro" id="IPR036890">
    <property type="entry name" value="HATPase_C_sf"/>
</dbReference>
<dbReference type="SMART" id="SM00448">
    <property type="entry name" value="REC"/>
    <property type="match status" value="1"/>
</dbReference>
<comment type="caution">
    <text evidence="10">The sequence shown here is derived from an EMBL/GenBank/DDBJ whole genome shotgun (WGS) entry which is preliminary data.</text>
</comment>
<evidence type="ECO:0000256" key="2">
    <source>
        <dbReference type="ARBA" id="ARBA00012438"/>
    </source>
</evidence>
<protein>
    <recommendedName>
        <fullName evidence="2">histidine kinase</fullName>
        <ecNumber evidence="2">2.7.13.3</ecNumber>
    </recommendedName>
</protein>
<keyword evidence="3 6" id="KW-0597">Phosphoprotein</keyword>
<dbReference type="EMBL" id="MU001515">
    <property type="protein sequence ID" value="KAF2437518.1"/>
    <property type="molecule type" value="Genomic_DNA"/>
</dbReference>
<evidence type="ECO:0000256" key="6">
    <source>
        <dbReference type="PROSITE-ProRule" id="PRU00169"/>
    </source>
</evidence>
<dbReference type="SMART" id="SM00387">
    <property type="entry name" value="HATPase_c"/>
    <property type="match status" value="1"/>
</dbReference>
<dbReference type="GO" id="GO:0000155">
    <property type="term" value="F:phosphorelay sensor kinase activity"/>
    <property type="evidence" value="ECO:0007669"/>
    <property type="project" value="InterPro"/>
</dbReference>
<dbReference type="PANTHER" id="PTHR43047">
    <property type="entry name" value="TWO-COMPONENT HISTIDINE PROTEIN KINASE"/>
    <property type="match status" value="1"/>
</dbReference>
<feature type="domain" description="Response regulatory" evidence="9">
    <location>
        <begin position="1058"/>
        <end position="1199"/>
    </location>
</feature>
<dbReference type="GO" id="GO:0005886">
    <property type="term" value="C:plasma membrane"/>
    <property type="evidence" value="ECO:0007669"/>
    <property type="project" value="TreeGrafter"/>
</dbReference>
<dbReference type="Gene3D" id="3.40.50.2300">
    <property type="match status" value="1"/>
</dbReference>
<dbReference type="PROSITE" id="PS50110">
    <property type="entry name" value="RESPONSE_REGULATORY"/>
    <property type="match status" value="1"/>
</dbReference>
<dbReference type="Gene3D" id="1.10.287.130">
    <property type="match status" value="1"/>
</dbReference>
<dbReference type="InterPro" id="IPR003594">
    <property type="entry name" value="HATPase_dom"/>
</dbReference>
<dbReference type="Proteomes" id="UP000799764">
    <property type="component" value="Unassembled WGS sequence"/>
</dbReference>
<sequence>MATSTPVCEQPAQAEDNRERVRASEIAAYLSAASFPFEIADGPPLNPLPSRDLTLNALVQHGVHRMECDRAFLSLIDNRNQFICAEMTKSLSLDGGDPPQPLLLGAARIPLEWGVCPYTMSVFRGIPVEIPETPYIVADDSFFCIKDFRQIPLFACRPYVIGYPHMISYIEVPLKSLSGQVIGSYCVVDDKARDFLRPEALKTLREVTSAISSYLNMKRVEGSRTRSERMMEGLRQFIESKQELASGRNITEASGDQTGPFDLSIFRSTLQTSPASSQNNVMEFNQSLECSSGLTPPASQDVPMNTPGTMPNLYNTTFLASPQESSSYTVGDELEPQSPHPREASGSLTLDLSTRIRNLFTAAANTAGYAMNLDRLTFFDAIPTGDRSPGDSSLQPEAYEDDPLATPLAEYWKEDTVRLQSVQQPRQSVIRRLTAEYPQGHLFVIDEHGVLDYGSDRDADSGQPSRDDAAASTRWDSLLSCIPNARYAIFLPLWHYQREVCFATCLAWVNVTAKSLDSGDLNSLTAFGNSLMSEIFRLEALTNTQAKSDFVSSISHELRSPLHGILATTELIQGSIEDPDLLSMADMIESCSNTLLHTFDHLLEFSNINSRAKYVPSVGETVSRRREPTDIHARKGAVDMRALVENVVEAGSLGHLSDRELTRSLKKQRGASLGREETFVGDPVIITTNIENNRDWVISTEKGPWKRILLIIFANALKFTSSGHIEVALKIQEQYISLSVSDTGIGMSHEFLKYHLFAPFMQENNLVSGTGLGLNIVKTIVDSLKGKIYVESRLHEGTRITVNVPFEQERDPLSQPHIGRTLVGQDRLQGISLGLLSIALPYSPATELIPRIVSPPTALLRSIRNICEGRFGMVVTDASKHISSNVEILAIDTHALLSADKLDYEVDSFDFASQANLRAIVFLGVPVKGIAKLSGTEEAVCVTSPITGQKVLAGLLSALSKATPQEQRSSISSSVPTGEATPPQVDQVHTEDLLLENRSSIPQAKGTILPLDGGPAQDTPDDTAKALELPKSPKMAHHQTGSTAQLTPDSATIYRFKRLLLVDDNPINLKVLTAFAKRLGLRFSTAADGAEAVHLYRMAVLEEADPFDCIFMDISMPIMDGFHAVKAIRNFETRQENQHIHKPGHDGATGGSALRSYVFALTGLGSDAARSSARAAGFDEFLLKPVKFRDVAPLLGVIAKI</sequence>
<dbReference type="PROSITE" id="PS50109">
    <property type="entry name" value="HIS_KIN"/>
    <property type="match status" value="1"/>
</dbReference>
<dbReference type="Gene3D" id="3.30.450.40">
    <property type="match status" value="1"/>
</dbReference>
<dbReference type="SUPFAM" id="SSF55781">
    <property type="entry name" value="GAF domain-like"/>
    <property type="match status" value="1"/>
</dbReference>
<dbReference type="Pfam" id="PF00072">
    <property type="entry name" value="Response_reg"/>
    <property type="match status" value="1"/>
</dbReference>
<dbReference type="SUPFAM" id="SSF47384">
    <property type="entry name" value="Homodimeric domain of signal transducing histidine kinase"/>
    <property type="match status" value="1"/>
</dbReference>
<dbReference type="EC" id="2.7.13.3" evidence="2"/>
<dbReference type="AlphaFoldDB" id="A0A9P4P613"/>
<dbReference type="SMART" id="SM00388">
    <property type="entry name" value="HisKA"/>
    <property type="match status" value="1"/>
</dbReference>
<dbReference type="InterPro" id="IPR011006">
    <property type="entry name" value="CheY-like_superfamily"/>
</dbReference>
<dbReference type="CDD" id="cd00082">
    <property type="entry name" value="HisKA"/>
    <property type="match status" value="1"/>
</dbReference>
<feature type="domain" description="Histidine kinase" evidence="8">
    <location>
        <begin position="553"/>
        <end position="808"/>
    </location>
</feature>
<evidence type="ECO:0000259" key="9">
    <source>
        <dbReference type="PROSITE" id="PS50110"/>
    </source>
</evidence>
<dbReference type="InterPro" id="IPR001789">
    <property type="entry name" value="Sig_transdc_resp-reg_receiver"/>
</dbReference>
<comment type="catalytic activity">
    <reaction evidence="1">
        <text>ATP + protein L-histidine = ADP + protein N-phospho-L-histidine.</text>
        <dbReference type="EC" id="2.7.13.3"/>
    </reaction>
</comment>
<dbReference type="InterPro" id="IPR029016">
    <property type="entry name" value="GAF-like_dom_sf"/>
</dbReference>
<evidence type="ECO:0000256" key="7">
    <source>
        <dbReference type="SAM" id="MobiDB-lite"/>
    </source>
</evidence>
<evidence type="ECO:0000313" key="11">
    <source>
        <dbReference type="Proteomes" id="UP000799764"/>
    </source>
</evidence>
<accession>A0A9P4P613</accession>
<feature type="modified residue" description="4-aspartylphosphate" evidence="6">
    <location>
        <position position="1113"/>
    </location>
</feature>
<keyword evidence="4" id="KW-0808">Transferase</keyword>
<dbReference type="InterPro" id="IPR005467">
    <property type="entry name" value="His_kinase_dom"/>
</dbReference>
<keyword evidence="5" id="KW-0418">Kinase</keyword>
<dbReference type="PRINTS" id="PR00344">
    <property type="entry name" value="BCTRLSENSOR"/>
</dbReference>
<dbReference type="SUPFAM" id="SSF52172">
    <property type="entry name" value="CheY-like"/>
    <property type="match status" value="1"/>
</dbReference>
<reference evidence="10" key="1">
    <citation type="journal article" date="2020" name="Stud. Mycol.">
        <title>101 Dothideomycetes genomes: a test case for predicting lifestyles and emergence of pathogens.</title>
        <authorList>
            <person name="Haridas S."/>
            <person name="Albert R."/>
            <person name="Binder M."/>
            <person name="Bloem J."/>
            <person name="Labutti K."/>
            <person name="Salamov A."/>
            <person name="Andreopoulos B."/>
            <person name="Baker S."/>
            <person name="Barry K."/>
            <person name="Bills G."/>
            <person name="Bluhm B."/>
            <person name="Cannon C."/>
            <person name="Castanera R."/>
            <person name="Culley D."/>
            <person name="Daum C."/>
            <person name="Ezra D."/>
            <person name="Gonzalez J."/>
            <person name="Henrissat B."/>
            <person name="Kuo A."/>
            <person name="Liang C."/>
            <person name="Lipzen A."/>
            <person name="Lutzoni F."/>
            <person name="Magnuson J."/>
            <person name="Mondo S."/>
            <person name="Nolan M."/>
            <person name="Ohm R."/>
            <person name="Pangilinan J."/>
            <person name="Park H.-J."/>
            <person name="Ramirez L."/>
            <person name="Alfaro M."/>
            <person name="Sun H."/>
            <person name="Tritt A."/>
            <person name="Yoshinaga Y."/>
            <person name="Zwiers L.-H."/>
            <person name="Turgeon B."/>
            <person name="Goodwin S."/>
            <person name="Spatafora J."/>
            <person name="Crous P."/>
            <person name="Grigoriev I."/>
        </authorList>
    </citation>
    <scope>NUCLEOTIDE SEQUENCE</scope>
    <source>
        <strain evidence="10">CBS 690.94</strain>
    </source>
</reference>
<feature type="region of interest" description="Disordered" evidence="7">
    <location>
        <begin position="1005"/>
        <end position="1025"/>
    </location>
</feature>